<accession>M7YTH7</accession>
<evidence type="ECO:0000256" key="1">
    <source>
        <dbReference type="SAM" id="MobiDB-lite"/>
    </source>
</evidence>
<evidence type="ECO:0000313" key="2">
    <source>
        <dbReference type="EMBL" id="EMS50416.1"/>
    </source>
</evidence>
<proteinExistence type="predicted"/>
<sequence>MATRIPMRLERRQQRASGRSSRRRLGARLAARRHRRTDLAPGMTWLQPDPSANGKGRRRPAGPGRWAAEVGAIHVEVGRSGEVKQQHAGRGKVPGDGAPTSGGGRRRCCREQGRGDAARGGSGMRCGVREMGKDRASLTLVARGGERGDRDERLLAARGKGVVGRLGLAGLLVA</sequence>
<dbReference type="AlphaFoldDB" id="M7YTH7"/>
<protein>
    <submittedName>
        <fullName evidence="2">Uncharacterized protein</fullName>
    </submittedName>
</protein>
<gene>
    <name evidence="2" type="ORF">TRIUR3_32948</name>
</gene>
<feature type="region of interest" description="Disordered" evidence="1">
    <location>
        <begin position="81"/>
        <end position="123"/>
    </location>
</feature>
<dbReference type="EMBL" id="KD231835">
    <property type="protein sequence ID" value="EMS50416.1"/>
    <property type="molecule type" value="Genomic_DNA"/>
</dbReference>
<organism evidence="2">
    <name type="scientific">Triticum urartu</name>
    <name type="common">Red wild einkorn</name>
    <name type="synonym">Crithodium urartu</name>
    <dbReference type="NCBI Taxonomy" id="4572"/>
    <lineage>
        <taxon>Eukaryota</taxon>
        <taxon>Viridiplantae</taxon>
        <taxon>Streptophyta</taxon>
        <taxon>Embryophyta</taxon>
        <taxon>Tracheophyta</taxon>
        <taxon>Spermatophyta</taxon>
        <taxon>Magnoliopsida</taxon>
        <taxon>Liliopsida</taxon>
        <taxon>Poales</taxon>
        <taxon>Poaceae</taxon>
        <taxon>BOP clade</taxon>
        <taxon>Pooideae</taxon>
        <taxon>Triticodae</taxon>
        <taxon>Triticeae</taxon>
        <taxon>Triticinae</taxon>
        <taxon>Triticum</taxon>
    </lineage>
</organism>
<name>M7YTH7_TRIUA</name>
<feature type="compositionally biased region" description="Basic residues" evidence="1">
    <location>
        <begin position="20"/>
        <end position="36"/>
    </location>
</feature>
<feature type="region of interest" description="Disordered" evidence="1">
    <location>
        <begin position="1"/>
        <end position="64"/>
    </location>
</feature>
<reference evidence="2" key="1">
    <citation type="journal article" date="2013" name="Nature">
        <title>Draft genome of the wheat A-genome progenitor Triticum urartu.</title>
        <authorList>
            <person name="Ling H.Q."/>
            <person name="Zhao S."/>
            <person name="Liu D."/>
            <person name="Wang J."/>
            <person name="Sun H."/>
            <person name="Zhang C."/>
            <person name="Fan H."/>
            <person name="Li D."/>
            <person name="Dong L."/>
            <person name="Tao Y."/>
            <person name="Gao C."/>
            <person name="Wu H."/>
            <person name="Li Y."/>
            <person name="Cui Y."/>
            <person name="Guo X."/>
            <person name="Zheng S."/>
            <person name="Wang B."/>
            <person name="Yu K."/>
            <person name="Liang Q."/>
            <person name="Yang W."/>
            <person name="Lou X."/>
            <person name="Chen J."/>
            <person name="Feng M."/>
            <person name="Jian J."/>
            <person name="Zhang X."/>
            <person name="Luo G."/>
            <person name="Jiang Y."/>
            <person name="Liu J."/>
            <person name="Wang Z."/>
            <person name="Sha Y."/>
            <person name="Zhang B."/>
            <person name="Wu H."/>
            <person name="Tang D."/>
            <person name="Shen Q."/>
            <person name="Xue P."/>
            <person name="Zou S."/>
            <person name="Wang X."/>
            <person name="Liu X."/>
            <person name="Wang F."/>
            <person name="Yang Y."/>
            <person name="An X."/>
            <person name="Dong Z."/>
            <person name="Zhang K."/>
            <person name="Zhang X."/>
            <person name="Luo M.C."/>
            <person name="Dvorak J."/>
            <person name="Tong Y."/>
            <person name="Wang J."/>
            <person name="Yang H."/>
            <person name="Li Z."/>
            <person name="Wang D."/>
            <person name="Zhang A."/>
            <person name="Wang J."/>
        </authorList>
    </citation>
    <scope>NUCLEOTIDE SEQUENCE</scope>
</reference>